<dbReference type="AlphaFoldDB" id="D4ZFV9"/>
<accession>D4ZFV9</accession>
<dbReference type="KEGG" id="svo:SVI_0587"/>
<dbReference type="Proteomes" id="UP000002350">
    <property type="component" value="Chromosome"/>
</dbReference>
<protein>
    <submittedName>
        <fullName evidence="1">Uncharacterized protein</fullName>
    </submittedName>
</protein>
<dbReference type="STRING" id="637905.SVI_0587"/>
<sequence>MSESIEDINRAEPESLVDEIIQNELATSEQPFVIPPIM</sequence>
<gene>
    <name evidence="1" type="ordered locus">SVI_0587</name>
</gene>
<dbReference type="EMBL" id="AP011177">
    <property type="protein sequence ID" value="BAJ00558.1"/>
    <property type="molecule type" value="Genomic_DNA"/>
</dbReference>
<name>D4ZFV9_SHEVD</name>
<evidence type="ECO:0000313" key="1">
    <source>
        <dbReference type="EMBL" id="BAJ00558.1"/>
    </source>
</evidence>
<reference evidence="2" key="1">
    <citation type="journal article" date="2010" name="Mol. Biosyst.">
        <title>Complete genome sequence and comparative analysis of Shewanella violacea, a psychrophilic and piezophilic bacterium from deep sea floor sediments.</title>
        <authorList>
            <person name="Aono E."/>
            <person name="Baba T."/>
            <person name="Ara T."/>
            <person name="Nishi T."/>
            <person name="Nakamichi T."/>
            <person name="Inamoto E."/>
            <person name="Toyonaga H."/>
            <person name="Hasegawa M."/>
            <person name="Takai Y."/>
            <person name="Okumura Y."/>
            <person name="Baba M."/>
            <person name="Tomita M."/>
            <person name="Kato C."/>
            <person name="Oshima T."/>
            <person name="Nakasone K."/>
            <person name="Mori H."/>
        </authorList>
    </citation>
    <scope>NUCLEOTIDE SEQUENCE [LARGE SCALE GENOMIC DNA]</scope>
    <source>
        <strain evidence="2">JCM 10179 / CIP 106290 / LMG 19151 / DSS12</strain>
    </source>
</reference>
<organism evidence="1 2">
    <name type="scientific">Shewanella violacea (strain JCM 10179 / CIP 106290 / LMG 19151 / DSS12)</name>
    <dbReference type="NCBI Taxonomy" id="637905"/>
    <lineage>
        <taxon>Bacteria</taxon>
        <taxon>Pseudomonadati</taxon>
        <taxon>Pseudomonadota</taxon>
        <taxon>Gammaproteobacteria</taxon>
        <taxon>Alteromonadales</taxon>
        <taxon>Shewanellaceae</taxon>
        <taxon>Shewanella</taxon>
    </lineage>
</organism>
<dbReference type="HOGENOM" id="CLU_3332939_0_0_6"/>
<evidence type="ECO:0000313" key="2">
    <source>
        <dbReference type="Proteomes" id="UP000002350"/>
    </source>
</evidence>
<keyword evidence="2" id="KW-1185">Reference proteome</keyword>
<proteinExistence type="predicted"/>